<feature type="domain" description="Peptidase M28" evidence="3">
    <location>
        <begin position="271"/>
        <end position="487"/>
    </location>
</feature>
<dbReference type="Gene3D" id="3.50.30.30">
    <property type="match status" value="1"/>
</dbReference>
<dbReference type="AlphaFoldDB" id="A0A853BMH4"/>
<keyword evidence="5" id="KW-1185">Reference proteome</keyword>
<dbReference type="InterPro" id="IPR046450">
    <property type="entry name" value="PA_dom_sf"/>
</dbReference>
<protein>
    <submittedName>
        <fullName evidence="4">Zn-dependent M28 family amino/carboxypeptidase</fullName>
    </submittedName>
</protein>
<dbReference type="Pfam" id="PF02225">
    <property type="entry name" value="PA"/>
    <property type="match status" value="1"/>
</dbReference>
<evidence type="ECO:0000256" key="1">
    <source>
        <dbReference type="SAM" id="MobiDB-lite"/>
    </source>
</evidence>
<dbReference type="Gene3D" id="3.40.630.10">
    <property type="entry name" value="Zn peptidases"/>
    <property type="match status" value="1"/>
</dbReference>
<dbReference type="Pfam" id="PF04389">
    <property type="entry name" value="Peptidase_M28"/>
    <property type="match status" value="1"/>
</dbReference>
<sequence>MPTREPGQSPRSARRTGRLSGRGPAGGTGRGGATRLIGAGSAVVLALGLGLAPGTAHADDAVLPTLVTPDGIREHLENLSTIAEYNGGNRATNTPGYDVAADYVVDQLKRAGYKPRRIDYDYELWVENSDPVLAQTAPEQREFAYPDDFATMSYSGPGDVTAPAVAVNTGSAESGCAAEDFAGFPQGAIALIMRGTCTFQQKTQNAADAGAAGVVVINNVEGPVNGTVGETSAIPVVGATAAAGEALLAAGEGLELRLAVDSEVRAESSYNIVADSRRGRADNVVMVGAHLDGVPEGPGMNDNGSGVATVLETAQQFAKLDDPANRVRFAFWGTEEEGLVGSTRYVEGLSERERERIALYLNFDMLGSPNYGRFVYDGRGELDDSLPPPSGSAAIQKTFEDYFSDRGLVTEPTAFNGRSDYSAFIEAGIPSGGLFSGGDGTKTEQQVEYYGGTAGVDFDPNYHTAQDDLDNVNMEAVDQLSDGVAYAVETFARSTLPVNGVARTYQAQGFDPARKGDLWLR</sequence>
<gene>
    <name evidence="4" type="ORF">HNR12_002144</name>
</gene>
<dbReference type="PANTHER" id="PTHR12147">
    <property type="entry name" value="METALLOPEPTIDASE M28 FAMILY MEMBER"/>
    <property type="match status" value="1"/>
</dbReference>
<dbReference type="InterPro" id="IPR003137">
    <property type="entry name" value="PA_domain"/>
</dbReference>
<feature type="domain" description="PA" evidence="2">
    <location>
        <begin position="160"/>
        <end position="247"/>
    </location>
</feature>
<evidence type="ECO:0000259" key="3">
    <source>
        <dbReference type="Pfam" id="PF04389"/>
    </source>
</evidence>
<evidence type="ECO:0000313" key="4">
    <source>
        <dbReference type="EMBL" id="NYI95867.1"/>
    </source>
</evidence>
<evidence type="ECO:0000313" key="5">
    <source>
        <dbReference type="Proteomes" id="UP000575985"/>
    </source>
</evidence>
<evidence type="ECO:0000259" key="2">
    <source>
        <dbReference type="Pfam" id="PF02225"/>
    </source>
</evidence>
<keyword evidence="4" id="KW-0645">Protease</keyword>
<dbReference type="EMBL" id="JACCFO010000001">
    <property type="protein sequence ID" value="NYI95867.1"/>
    <property type="molecule type" value="Genomic_DNA"/>
</dbReference>
<dbReference type="InterPro" id="IPR007484">
    <property type="entry name" value="Peptidase_M28"/>
</dbReference>
<dbReference type="GO" id="GO:0006508">
    <property type="term" value="P:proteolysis"/>
    <property type="evidence" value="ECO:0007669"/>
    <property type="project" value="InterPro"/>
</dbReference>
<dbReference type="GO" id="GO:0008235">
    <property type="term" value="F:metalloexopeptidase activity"/>
    <property type="evidence" value="ECO:0007669"/>
    <property type="project" value="InterPro"/>
</dbReference>
<organism evidence="4 5">
    <name type="scientific">Streptomonospora nanhaiensis</name>
    <dbReference type="NCBI Taxonomy" id="1323731"/>
    <lineage>
        <taxon>Bacteria</taxon>
        <taxon>Bacillati</taxon>
        <taxon>Actinomycetota</taxon>
        <taxon>Actinomycetes</taxon>
        <taxon>Streptosporangiales</taxon>
        <taxon>Nocardiopsidaceae</taxon>
        <taxon>Streptomonospora</taxon>
    </lineage>
</organism>
<feature type="compositionally biased region" description="Gly residues" evidence="1">
    <location>
        <begin position="23"/>
        <end position="32"/>
    </location>
</feature>
<proteinExistence type="predicted"/>
<dbReference type="SUPFAM" id="SSF53187">
    <property type="entry name" value="Zn-dependent exopeptidases"/>
    <property type="match status" value="1"/>
</dbReference>
<dbReference type="InterPro" id="IPR045175">
    <property type="entry name" value="M28_fam"/>
</dbReference>
<keyword evidence="4" id="KW-0378">Hydrolase</keyword>
<accession>A0A853BMH4</accession>
<dbReference type="GO" id="GO:0004180">
    <property type="term" value="F:carboxypeptidase activity"/>
    <property type="evidence" value="ECO:0007669"/>
    <property type="project" value="UniProtKB-KW"/>
</dbReference>
<reference evidence="4 5" key="1">
    <citation type="submission" date="2020-07" db="EMBL/GenBank/DDBJ databases">
        <title>Sequencing the genomes of 1000 actinobacteria strains.</title>
        <authorList>
            <person name="Klenk H.-P."/>
        </authorList>
    </citation>
    <scope>NUCLEOTIDE SEQUENCE [LARGE SCALE GENOMIC DNA]</scope>
    <source>
        <strain evidence="4 5">DSM 45927</strain>
    </source>
</reference>
<comment type="caution">
    <text evidence="4">The sequence shown here is derived from an EMBL/GenBank/DDBJ whole genome shotgun (WGS) entry which is preliminary data.</text>
</comment>
<dbReference type="SUPFAM" id="SSF52025">
    <property type="entry name" value="PA domain"/>
    <property type="match status" value="1"/>
</dbReference>
<dbReference type="Proteomes" id="UP000575985">
    <property type="component" value="Unassembled WGS sequence"/>
</dbReference>
<feature type="region of interest" description="Disordered" evidence="1">
    <location>
        <begin position="1"/>
        <end position="32"/>
    </location>
</feature>
<dbReference type="PANTHER" id="PTHR12147:SF26">
    <property type="entry name" value="PEPTIDASE M28 DOMAIN-CONTAINING PROTEIN"/>
    <property type="match status" value="1"/>
</dbReference>
<keyword evidence="4" id="KW-0121">Carboxypeptidase</keyword>
<dbReference type="RefSeq" id="WP_308118726.1">
    <property type="nucleotide sequence ID" value="NZ_JACCFO010000001.1"/>
</dbReference>
<name>A0A853BMH4_9ACTN</name>